<reference evidence="2 3" key="1">
    <citation type="submission" date="2015-04" db="EMBL/GenBank/DDBJ databases">
        <authorList>
            <person name="Heijne W.H."/>
            <person name="Fedorova N.D."/>
            <person name="Nierman W.C."/>
            <person name="Vollebregt A.W."/>
            <person name="Zhao Z."/>
            <person name="Wu L."/>
            <person name="Kumar M."/>
            <person name="Stam H."/>
            <person name="van den Berg M.A."/>
            <person name="Pel H.J."/>
        </authorList>
    </citation>
    <scope>NUCLEOTIDE SEQUENCE [LARGE SCALE GENOMIC DNA]</scope>
    <source>
        <strain evidence="2 3">CBS 393.64</strain>
    </source>
</reference>
<name>A0A0F4YGT1_RASE3</name>
<protein>
    <submittedName>
        <fullName evidence="2">Uncharacterized protein</fullName>
    </submittedName>
</protein>
<feature type="compositionally biased region" description="Polar residues" evidence="1">
    <location>
        <begin position="54"/>
        <end position="65"/>
    </location>
</feature>
<evidence type="ECO:0000313" key="3">
    <source>
        <dbReference type="Proteomes" id="UP000053958"/>
    </source>
</evidence>
<dbReference type="AlphaFoldDB" id="A0A0F4YGT1"/>
<organism evidence="2 3">
    <name type="scientific">Rasamsonia emersonii (strain ATCC 16479 / CBS 393.64 / IMI 116815)</name>
    <dbReference type="NCBI Taxonomy" id="1408163"/>
    <lineage>
        <taxon>Eukaryota</taxon>
        <taxon>Fungi</taxon>
        <taxon>Dikarya</taxon>
        <taxon>Ascomycota</taxon>
        <taxon>Pezizomycotina</taxon>
        <taxon>Eurotiomycetes</taxon>
        <taxon>Eurotiomycetidae</taxon>
        <taxon>Eurotiales</taxon>
        <taxon>Trichocomaceae</taxon>
        <taxon>Rasamsonia</taxon>
    </lineage>
</organism>
<feature type="region of interest" description="Disordered" evidence="1">
    <location>
        <begin position="13"/>
        <end position="91"/>
    </location>
</feature>
<dbReference type="RefSeq" id="XP_013324069.1">
    <property type="nucleotide sequence ID" value="XM_013468615.1"/>
</dbReference>
<dbReference type="EMBL" id="LASV01000650">
    <property type="protein sequence ID" value="KKA17457.1"/>
    <property type="molecule type" value="Genomic_DNA"/>
</dbReference>
<dbReference type="GeneID" id="25320855"/>
<accession>A0A0F4YGT1</accession>
<keyword evidence="3" id="KW-1185">Reference proteome</keyword>
<evidence type="ECO:0000256" key="1">
    <source>
        <dbReference type="SAM" id="MobiDB-lite"/>
    </source>
</evidence>
<comment type="caution">
    <text evidence="2">The sequence shown here is derived from an EMBL/GenBank/DDBJ whole genome shotgun (WGS) entry which is preliminary data.</text>
</comment>
<sequence>FQMVSNLRLRICRSMAGRDEAGPRPQRKDSGNSRNGRDWKSKTHWDRDEGRATLTDTGNGSSGQSVRHEDPVPQPLPSSTRAGRRRDVCVL</sequence>
<proteinExistence type="predicted"/>
<dbReference type="Proteomes" id="UP000053958">
    <property type="component" value="Unassembled WGS sequence"/>
</dbReference>
<feature type="non-terminal residue" evidence="2">
    <location>
        <position position="1"/>
    </location>
</feature>
<gene>
    <name evidence="2" type="ORF">T310_8637</name>
</gene>
<evidence type="ECO:0000313" key="2">
    <source>
        <dbReference type="EMBL" id="KKA17457.1"/>
    </source>
</evidence>
<feature type="compositionally biased region" description="Basic and acidic residues" evidence="1">
    <location>
        <begin position="16"/>
        <end position="51"/>
    </location>
</feature>